<keyword evidence="2" id="KW-0833">Ubl conjugation pathway</keyword>
<dbReference type="InterPro" id="IPR016135">
    <property type="entry name" value="UBQ-conjugating_enzyme/RWD"/>
</dbReference>
<dbReference type="PANTHER" id="PTHR46116">
    <property type="entry name" value="(E3-INDEPENDENT) E2 UBIQUITIN-CONJUGATING ENZYME"/>
    <property type="match status" value="1"/>
</dbReference>
<dbReference type="EMBL" id="MU150229">
    <property type="protein sequence ID" value="KAF9469734.1"/>
    <property type="molecule type" value="Genomic_DNA"/>
</dbReference>
<feature type="region of interest" description="Disordered" evidence="3">
    <location>
        <begin position="1"/>
        <end position="42"/>
    </location>
</feature>
<protein>
    <recommendedName>
        <fullName evidence="4">UBC core domain-containing protein</fullName>
    </recommendedName>
</protein>
<dbReference type="PROSITE" id="PS50127">
    <property type="entry name" value="UBC_2"/>
    <property type="match status" value="1"/>
</dbReference>
<dbReference type="Pfam" id="PF00179">
    <property type="entry name" value="UQ_con"/>
    <property type="match status" value="1"/>
</dbReference>
<feature type="domain" description="UBC core" evidence="4">
    <location>
        <begin position="573"/>
        <end position="732"/>
    </location>
</feature>
<dbReference type="CDD" id="cd23810">
    <property type="entry name" value="UBCc_BIRC6"/>
    <property type="match status" value="1"/>
</dbReference>
<accession>A0A9P6CR68</accession>
<dbReference type="PANTHER" id="PTHR46116:SF39">
    <property type="entry name" value="BACULOVIRAL IAP REPEAT-CONTAINING PROTEIN 6"/>
    <property type="match status" value="1"/>
</dbReference>
<dbReference type="InterPro" id="IPR000608">
    <property type="entry name" value="UBC"/>
</dbReference>
<gene>
    <name evidence="5" type="ORF">BDZ94DRAFT_1328678</name>
</gene>
<dbReference type="Gene3D" id="3.10.110.10">
    <property type="entry name" value="Ubiquitin Conjugating Enzyme"/>
    <property type="match status" value="1"/>
</dbReference>
<organism evidence="5 6">
    <name type="scientific">Collybia nuda</name>
    <dbReference type="NCBI Taxonomy" id="64659"/>
    <lineage>
        <taxon>Eukaryota</taxon>
        <taxon>Fungi</taxon>
        <taxon>Dikarya</taxon>
        <taxon>Basidiomycota</taxon>
        <taxon>Agaricomycotina</taxon>
        <taxon>Agaricomycetes</taxon>
        <taxon>Agaricomycetidae</taxon>
        <taxon>Agaricales</taxon>
        <taxon>Tricholomatineae</taxon>
        <taxon>Clitocybaceae</taxon>
        <taxon>Collybia</taxon>
    </lineage>
</organism>
<dbReference type="GO" id="GO:0016740">
    <property type="term" value="F:transferase activity"/>
    <property type="evidence" value="ECO:0007669"/>
    <property type="project" value="UniProtKB-KW"/>
</dbReference>
<dbReference type="Proteomes" id="UP000807353">
    <property type="component" value="Unassembled WGS sequence"/>
</dbReference>
<dbReference type="AlphaFoldDB" id="A0A9P6CR68"/>
<keyword evidence="6" id="KW-1185">Reference proteome</keyword>
<name>A0A9P6CR68_9AGAR</name>
<feature type="region of interest" description="Disordered" evidence="3">
    <location>
        <begin position="489"/>
        <end position="512"/>
    </location>
</feature>
<proteinExistence type="predicted"/>
<evidence type="ECO:0000256" key="2">
    <source>
        <dbReference type="ARBA" id="ARBA00022786"/>
    </source>
</evidence>
<comment type="caution">
    <text evidence="5">The sequence shown here is derived from an EMBL/GenBank/DDBJ whole genome shotgun (WGS) entry which is preliminary data.</text>
</comment>
<feature type="region of interest" description="Disordered" evidence="3">
    <location>
        <begin position="87"/>
        <end position="123"/>
    </location>
</feature>
<reference evidence="5" key="1">
    <citation type="submission" date="2020-11" db="EMBL/GenBank/DDBJ databases">
        <authorList>
            <consortium name="DOE Joint Genome Institute"/>
            <person name="Ahrendt S."/>
            <person name="Riley R."/>
            <person name="Andreopoulos W."/>
            <person name="Labutti K."/>
            <person name="Pangilinan J."/>
            <person name="Ruiz-Duenas F.J."/>
            <person name="Barrasa J.M."/>
            <person name="Sanchez-Garcia M."/>
            <person name="Camarero S."/>
            <person name="Miyauchi S."/>
            <person name="Serrano A."/>
            <person name="Linde D."/>
            <person name="Babiker R."/>
            <person name="Drula E."/>
            <person name="Ayuso-Fernandez I."/>
            <person name="Pacheco R."/>
            <person name="Padilla G."/>
            <person name="Ferreira P."/>
            <person name="Barriuso J."/>
            <person name="Kellner H."/>
            <person name="Castanera R."/>
            <person name="Alfaro M."/>
            <person name="Ramirez L."/>
            <person name="Pisabarro A.G."/>
            <person name="Kuo A."/>
            <person name="Tritt A."/>
            <person name="Lipzen A."/>
            <person name="He G."/>
            <person name="Yan M."/>
            <person name="Ng V."/>
            <person name="Cullen D."/>
            <person name="Martin F."/>
            <person name="Rosso M.-N."/>
            <person name="Henrissat B."/>
            <person name="Hibbett D."/>
            <person name="Martinez A.T."/>
            <person name="Grigoriev I.V."/>
        </authorList>
    </citation>
    <scope>NUCLEOTIDE SEQUENCE</scope>
    <source>
        <strain evidence="5">CBS 247.69</strain>
    </source>
</reference>
<dbReference type="SMART" id="SM00212">
    <property type="entry name" value="UBCc"/>
    <property type="match status" value="1"/>
</dbReference>
<evidence type="ECO:0000256" key="1">
    <source>
        <dbReference type="ARBA" id="ARBA00022679"/>
    </source>
</evidence>
<keyword evidence="1" id="KW-0808">Transferase</keyword>
<dbReference type="SUPFAM" id="SSF54495">
    <property type="entry name" value="UBC-like"/>
    <property type="match status" value="1"/>
</dbReference>
<evidence type="ECO:0000259" key="4">
    <source>
        <dbReference type="PROSITE" id="PS50127"/>
    </source>
</evidence>
<evidence type="ECO:0000313" key="5">
    <source>
        <dbReference type="EMBL" id="KAF9469734.1"/>
    </source>
</evidence>
<evidence type="ECO:0000313" key="6">
    <source>
        <dbReference type="Proteomes" id="UP000807353"/>
    </source>
</evidence>
<dbReference type="OrthoDB" id="47801at2759"/>
<evidence type="ECO:0000256" key="3">
    <source>
        <dbReference type="SAM" id="MobiDB-lite"/>
    </source>
</evidence>
<sequence length="821" mass="91846">MFAGQKRKKAISPNRPSKRTRRLHEDSENEEEDLGPILTRIKEQEESELLAKKLQEEWSGTSGMVSSTVCDRDLLDDEAMARELAQQWEEEDTNQPSNSNHESRTYRTNNRTKKWPSSYSVSVHDNPPNEKLAEFRDLFTQTRKCTKCHKDVKSPRGHVMFTGDSDPLPPSLTMLMHAPCLSCRSNHCRGCFLPVTCPISCRGPAKNKNCRITACCAEGRAIAIFETLGGFDRQFINEQATSNSRALALAKKFSPKASVGPGGTGYGLDTQSIFRSGGQLSSLSKPSKVQELAAHWDVIIVRALNTLTWLLPSPYADLPESYDLLPHSSIGPLLSLSKIPDLLGSLLRNDSITDWVARNQIYHAIISLLRRMADCELTVQVLFGYRYQMSDGPGLESWVWGEGDIAWQKPQDGAYERVPPLYQYFKKLARQCEAFQTGALQMSSDRDEASGNNLEDDMIQATSLCGDIIAAKVDMERIMAVLGLTLTSEGSLPSSTSRPTPNAKGDRKGKSKGASISFGFDDAYIAACEKLAFKHVMLAIPEESKGKEKCLEYTLYNYAKQLDQTHSATRSHNFRFHLVKELAVMATSLPPGVWVRADEVRNDAIKIMIAGPEDTPYAGGLFEFDCFIPPEYPNTPPLLHLRTTGGGSVRFNPNLYNSGKVCLSLLGTWPGRPEEQWTSKSTLLQILVSIQSMILIDAPYYNEPGYGKVNASAQVSIAYNRDVSLNTVRWAIVDWLRDEYKNGIWKEVIASHFCLLHNKIQAKMVEWSKSDPRIRSYTLQGHDPTYRGQLTSTKPPTSCDLLREFELGMDRVRGWNITGEE</sequence>
<feature type="compositionally biased region" description="Basic residues" evidence="3">
    <location>
        <begin position="1"/>
        <end position="22"/>
    </location>
</feature>
<feature type="compositionally biased region" description="Polar residues" evidence="3">
    <location>
        <begin position="489"/>
        <end position="500"/>
    </location>
</feature>